<dbReference type="InterPro" id="IPR015424">
    <property type="entry name" value="PyrdxlP-dep_Trfase"/>
</dbReference>
<accession>A0AAV5B6B0</accession>
<dbReference type="EMBL" id="BQKC01000001">
    <property type="protein sequence ID" value="GJM55811.1"/>
    <property type="molecule type" value="Genomic_DNA"/>
</dbReference>
<evidence type="ECO:0000256" key="1">
    <source>
        <dbReference type="ARBA" id="ARBA00001933"/>
    </source>
</evidence>
<dbReference type="GO" id="GO:0006520">
    <property type="term" value="P:amino acid metabolic process"/>
    <property type="evidence" value="ECO:0007669"/>
    <property type="project" value="InterPro"/>
</dbReference>
<evidence type="ECO:0000259" key="4">
    <source>
        <dbReference type="Pfam" id="PF01212"/>
    </source>
</evidence>
<evidence type="ECO:0000313" key="5">
    <source>
        <dbReference type="EMBL" id="GJM55811.1"/>
    </source>
</evidence>
<reference evidence="5" key="1">
    <citation type="journal article" date="2022" name="Int. J. Syst. Evol. Microbiol.">
        <title>Granulimonas faecalis gen. nov., sp. nov., and Leptogranulimonas caecicola gen. nov., sp. nov., novel lactate-producing Atopobiaceae bacteria isolated from mouse intestines, and an emended description of the family Atopobiaceae.</title>
        <authorList>
            <person name="Morinaga K."/>
            <person name="Kusada H."/>
            <person name="Sakamoto S."/>
            <person name="Murakami T."/>
            <person name="Toyoda A."/>
            <person name="Mori H."/>
            <person name="Meng X.Y."/>
            <person name="Takashino M."/>
            <person name="Murotomi K."/>
            <person name="Tamaki H."/>
        </authorList>
    </citation>
    <scope>NUCLEOTIDE SEQUENCE</scope>
    <source>
        <strain evidence="5">OPF53</strain>
    </source>
</reference>
<organism evidence="5 6">
    <name type="scientific">Granulimonas faecalis</name>
    <dbReference type="NCBI Taxonomy" id="2894155"/>
    <lineage>
        <taxon>Bacteria</taxon>
        <taxon>Bacillati</taxon>
        <taxon>Actinomycetota</taxon>
        <taxon>Coriobacteriia</taxon>
        <taxon>Coriobacteriales</taxon>
        <taxon>Kribbibacteriaceae</taxon>
        <taxon>Granulimonas</taxon>
    </lineage>
</organism>
<dbReference type="Gene3D" id="3.40.640.10">
    <property type="entry name" value="Type I PLP-dependent aspartate aminotransferase-like (Major domain)"/>
    <property type="match status" value="1"/>
</dbReference>
<proteinExistence type="inferred from homology"/>
<dbReference type="SUPFAM" id="SSF53383">
    <property type="entry name" value="PLP-dependent transferases"/>
    <property type="match status" value="1"/>
</dbReference>
<comment type="caution">
    <text evidence="5">The sequence shown here is derived from an EMBL/GenBank/DDBJ whole genome shotgun (WGS) entry which is preliminary data.</text>
</comment>
<dbReference type="PANTHER" id="PTHR48097">
    <property type="entry name" value="L-THREONINE ALDOLASE-RELATED"/>
    <property type="match status" value="1"/>
</dbReference>
<gene>
    <name evidence="5" type="ORF">ATOP_14660</name>
</gene>
<dbReference type="Proteomes" id="UP001055025">
    <property type="component" value="Unassembled WGS sequence"/>
</dbReference>
<dbReference type="GO" id="GO:0016829">
    <property type="term" value="F:lyase activity"/>
    <property type="evidence" value="ECO:0007669"/>
    <property type="project" value="InterPro"/>
</dbReference>
<name>A0AAV5B6B0_9ACTN</name>
<evidence type="ECO:0000313" key="6">
    <source>
        <dbReference type="Proteomes" id="UP001055025"/>
    </source>
</evidence>
<evidence type="ECO:0000256" key="3">
    <source>
        <dbReference type="ARBA" id="ARBA00022898"/>
    </source>
</evidence>
<comment type="similarity">
    <text evidence="2">Belongs to the threonine aldolase family.</text>
</comment>
<feature type="domain" description="Aromatic amino acid beta-eliminating lyase/threonine aldolase" evidence="4">
    <location>
        <begin position="33"/>
        <end position="294"/>
    </location>
</feature>
<keyword evidence="6" id="KW-1185">Reference proteome</keyword>
<keyword evidence="3" id="KW-0663">Pyridoxal phosphate</keyword>
<dbReference type="InterPro" id="IPR015421">
    <property type="entry name" value="PyrdxlP-dep_Trfase_major"/>
</dbReference>
<sequence length="345" mass="37517">MRSFKNDYSEGAAPEILAALVDTNGEQTVGYTEGDPHTERARALIREACGQPDAAVEFCVGGTSANLICVAGMLRDFEGVVCTPDAHINTHETGAVGACGRTVLPTHDGDGFLSVEEAERVWGFQTSCGRHMTRPTLVYITDSTEFGGVWDRRRFDEVCDWAEGHGCKVYVDGARLGAALESPANDLSLGHMASRADAFSIGGTKNGMLFGEAVVIRDPDLRRDFPYLQKMRGGLMAKGRLLGVQFEAAFEDGLYWRLARHADECALALRDGLMAAGYEPYLRSDTNQQFFTVDAGLARALEDACGCEIFLTLPDGRQVVRFVCSWATETADVAELVAFCSEMPR</sequence>
<dbReference type="Gene3D" id="3.90.1150.10">
    <property type="entry name" value="Aspartate Aminotransferase, domain 1"/>
    <property type="match status" value="1"/>
</dbReference>
<dbReference type="InterPro" id="IPR001597">
    <property type="entry name" value="ArAA_b-elim_lyase/Thr_aldolase"/>
</dbReference>
<dbReference type="AlphaFoldDB" id="A0AAV5B6B0"/>
<comment type="cofactor">
    <cofactor evidence="1">
        <name>pyridoxal 5'-phosphate</name>
        <dbReference type="ChEBI" id="CHEBI:597326"/>
    </cofactor>
</comment>
<dbReference type="RefSeq" id="WP_265590932.1">
    <property type="nucleotide sequence ID" value="NZ_BQKC01000001.1"/>
</dbReference>
<dbReference type="PANTHER" id="PTHR48097:SF5">
    <property type="entry name" value="LOW SPECIFICITY L-THREONINE ALDOLASE"/>
    <property type="match status" value="1"/>
</dbReference>
<dbReference type="InterPro" id="IPR015422">
    <property type="entry name" value="PyrdxlP-dep_Trfase_small"/>
</dbReference>
<protein>
    <submittedName>
        <fullName evidence="5">Threonine aldolase</fullName>
    </submittedName>
</protein>
<evidence type="ECO:0000256" key="2">
    <source>
        <dbReference type="ARBA" id="ARBA00006966"/>
    </source>
</evidence>
<dbReference type="Pfam" id="PF01212">
    <property type="entry name" value="Beta_elim_lyase"/>
    <property type="match status" value="1"/>
</dbReference>